<evidence type="ECO:0000313" key="2">
    <source>
        <dbReference type="Proteomes" id="UP000004079"/>
    </source>
</evidence>
<dbReference type="EMBL" id="ACUZ02000027">
    <property type="protein sequence ID" value="EFB32226.1"/>
    <property type="molecule type" value="Genomic_DNA"/>
</dbReference>
<proteinExistence type="predicted"/>
<organism evidence="1 2">
    <name type="scientific">Segatella oris F0302</name>
    <dbReference type="NCBI Taxonomy" id="649760"/>
    <lineage>
        <taxon>Bacteria</taxon>
        <taxon>Pseudomonadati</taxon>
        <taxon>Bacteroidota</taxon>
        <taxon>Bacteroidia</taxon>
        <taxon>Bacteroidales</taxon>
        <taxon>Prevotellaceae</taxon>
        <taxon>Segatella</taxon>
    </lineage>
</organism>
<dbReference type="AlphaFoldDB" id="D1QRA2"/>
<dbReference type="STRING" id="649760.HMPREF0971_01505"/>
<gene>
    <name evidence="1" type="ORF">HMPREF0971_01505</name>
</gene>
<dbReference type="HOGENOM" id="CLU_1957570_0_0_10"/>
<evidence type="ECO:0000313" key="1">
    <source>
        <dbReference type="EMBL" id="EFB32226.1"/>
    </source>
</evidence>
<reference evidence="1 2" key="1">
    <citation type="submission" date="2009-11" db="EMBL/GenBank/DDBJ databases">
        <authorList>
            <person name="Weinstock G."/>
            <person name="Sodergren E."/>
            <person name="Clifton S."/>
            <person name="Fulton L."/>
            <person name="Fulton B."/>
            <person name="Courtney L."/>
            <person name="Fronick C."/>
            <person name="Harrison M."/>
            <person name="Strong C."/>
            <person name="Farmer C."/>
            <person name="Delahaunty K."/>
            <person name="Markovic C."/>
            <person name="Hall O."/>
            <person name="Minx P."/>
            <person name="Tomlinson C."/>
            <person name="Mitreva M."/>
            <person name="Nelson J."/>
            <person name="Hou S."/>
            <person name="Wollam A."/>
            <person name="Pepin K.H."/>
            <person name="Johnson M."/>
            <person name="Bhonagiri V."/>
            <person name="Nash W.E."/>
            <person name="Warren W."/>
            <person name="Chinwalla A."/>
            <person name="Mardis E.R."/>
            <person name="Wilson R.K."/>
        </authorList>
    </citation>
    <scope>NUCLEOTIDE SEQUENCE [LARGE SCALE GENOMIC DNA]</scope>
    <source>
        <strain evidence="1 2">F0302</strain>
    </source>
</reference>
<protein>
    <submittedName>
        <fullName evidence="1">Uncharacterized protein</fullName>
    </submittedName>
</protein>
<dbReference type="Proteomes" id="UP000004079">
    <property type="component" value="Unassembled WGS sequence"/>
</dbReference>
<name>D1QRA2_9BACT</name>
<accession>D1QRA2</accession>
<sequence>MPRPTIGAPIFNEMEKELSATEQILNQLSTAVKGSEKDYYTNKELCQFAQAFRSKWTDEMSNDEVADGFLDYWWNSEKPVRRCSICGRLMREGYCSDMGASYYCSNECLLQDYSNMDEWYEECQSNDQNYYTEWY</sequence>
<comment type="caution">
    <text evidence="1">The sequence shown here is derived from an EMBL/GenBank/DDBJ whole genome shotgun (WGS) entry which is preliminary data.</text>
</comment>